<sequence length="116" mass="12946">MSLRLLAAPSTRHYVIPLTHHSLHPSRYRTAEATVGSRLITEAGRGQPLKELRLFIMGINGRTGKKKKSDSDMGEKGTRKGEREESSAEREVGGRTYCEKPNSPDFMAYEVCASYC</sequence>
<organism evidence="2 3">
    <name type="scientific">Portunus trituberculatus</name>
    <name type="common">Swimming crab</name>
    <name type="synonym">Neptunus trituberculatus</name>
    <dbReference type="NCBI Taxonomy" id="210409"/>
    <lineage>
        <taxon>Eukaryota</taxon>
        <taxon>Metazoa</taxon>
        <taxon>Ecdysozoa</taxon>
        <taxon>Arthropoda</taxon>
        <taxon>Crustacea</taxon>
        <taxon>Multicrustacea</taxon>
        <taxon>Malacostraca</taxon>
        <taxon>Eumalacostraca</taxon>
        <taxon>Eucarida</taxon>
        <taxon>Decapoda</taxon>
        <taxon>Pleocyemata</taxon>
        <taxon>Brachyura</taxon>
        <taxon>Eubrachyura</taxon>
        <taxon>Portunoidea</taxon>
        <taxon>Portunidae</taxon>
        <taxon>Portuninae</taxon>
        <taxon>Portunus</taxon>
    </lineage>
</organism>
<name>A0A5B7DZ95_PORTR</name>
<comment type="caution">
    <text evidence="2">The sequence shown here is derived from an EMBL/GenBank/DDBJ whole genome shotgun (WGS) entry which is preliminary data.</text>
</comment>
<feature type="compositionally biased region" description="Basic and acidic residues" evidence="1">
    <location>
        <begin position="69"/>
        <end position="93"/>
    </location>
</feature>
<evidence type="ECO:0000256" key="1">
    <source>
        <dbReference type="SAM" id="MobiDB-lite"/>
    </source>
</evidence>
<evidence type="ECO:0000313" key="3">
    <source>
        <dbReference type="Proteomes" id="UP000324222"/>
    </source>
</evidence>
<reference evidence="2 3" key="1">
    <citation type="submission" date="2019-05" db="EMBL/GenBank/DDBJ databases">
        <title>Another draft genome of Portunus trituberculatus and its Hox gene families provides insights of decapod evolution.</title>
        <authorList>
            <person name="Jeong J.-H."/>
            <person name="Song I."/>
            <person name="Kim S."/>
            <person name="Choi T."/>
            <person name="Kim D."/>
            <person name="Ryu S."/>
            <person name="Kim W."/>
        </authorList>
    </citation>
    <scope>NUCLEOTIDE SEQUENCE [LARGE SCALE GENOMIC DNA]</scope>
    <source>
        <tissue evidence="2">Muscle</tissue>
    </source>
</reference>
<dbReference type="AlphaFoldDB" id="A0A5B7DZ95"/>
<dbReference type="Proteomes" id="UP000324222">
    <property type="component" value="Unassembled WGS sequence"/>
</dbReference>
<protein>
    <submittedName>
        <fullName evidence="2">Uncharacterized protein</fullName>
    </submittedName>
</protein>
<feature type="region of interest" description="Disordered" evidence="1">
    <location>
        <begin position="62"/>
        <end position="103"/>
    </location>
</feature>
<accession>A0A5B7DZ95</accession>
<proteinExistence type="predicted"/>
<keyword evidence="3" id="KW-1185">Reference proteome</keyword>
<dbReference type="EMBL" id="VSRR010001681">
    <property type="protein sequence ID" value="MPC27021.1"/>
    <property type="molecule type" value="Genomic_DNA"/>
</dbReference>
<gene>
    <name evidence="2" type="ORF">E2C01_020173</name>
</gene>
<evidence type="ECO:0000313" key="2">
    <source>
        <dbReference type="EMBL" id="MPC27021.1"/>
    </source>
</evidence>